<dbReference type="GO" id="GO:0005737">
    <property type="term" value="C:cytoplasm"/>
    <property type="evidence" value="ECO:0007669"/>
    <property type="project" value="UniProtKB-SubCell"/>
</dbReference>
<reference evidence="13" key="1">
    <citation type="journal article" date="2013" name="Genetics">
        <title>The draft genome and transcriptome of Panagrellus redivivus are shaped by the harsh demands of a free-living lifestyle.</title>
        <authorList>
            <person name="Srinivasan J."/>
            <person name="Dillman A.R."/>
            <person name="Macchietto M.G."/>
            <person name="Heikkinen L."/>
            <person name="Lakso M."/>
            <person name="Fracchia K.M."/>
            <person name="Antoshechkin I."/>
            <person name="Mortazavi A."/>
            <person name="Wong G."/>
            <person name="Sternberg P.W."/>
        </authorList>
    </citation>
    <scope>NUCLEOTIDE SEQUENCE [LARGE SCALE GENOMIC DNA]</scope>
    <source>
        <strain evidence="13">MT8872</strain>
    </source>
</reference>
<keyword evidence="6 10" id="KW-0863">Zinc-finger</keyword>
<keyword evidence="5" id="KW-0479">Metal-binding</keyword>
<sequence>MAYIPPVATGGNAEALPGTTRSYNLRASSGPAVPLRHYNSATSMEYGLLKPPYEMLNRRLRTAIKKIGKLQFQTQSAGNDFKKALPKADATVPVSSVERSLTDFTYSFDNFVNAFDDTTADELECAKRLELRTQYLYKGMHGNDQDKDFYRRQRIHRLIIEHLLRVGYFETAQKLSDHVGVDAVTNQEIFQVAKQVEESLRAKELNTCLQWISDNRSKLHRLQSTFEKEIHVQFALELAKVGKRLEALDYVKKNLSSQHETDWDGNAMTLLVTVGAGAWFPGDRYTRLVSEDRWQELIRMFRMENARIFNISALSPFSAALQLGICAHKTSHCMDNSKSKCIVCRELFEFANGLPYSHCAVSKLICPHRNEPIDEVNVPMMLPNGQVYGINAINELTNSEKQIRDPASNQVFDIADVKRLYVL</sequence>
<reference evidence="14" key="2">
    <citation type="submission" date="2020-10" db="UniProtKB">
        <authorList>
            <consortium name="WormBaseParasite"/>
        </authorList>
    </citation>
    <scope>IDENTIFICATION</scope>
</reference>
<dbReference type="Pfam" id="PF10607">
    <property type="entry name" value="CTLH"/>
    <property type="match status" value="1"/>
</dbReference>
<dbReference type="SMART" id="SM00668">
    <property type="entry name" value="CTLH"/>
    <property type="match status" value="1"/>
</dbReference>
<proteinExistence type="predicted"/>
<dbReference type="InterPro" id="IPR045098">
    <property type="entry name" value="Fyv10_fam"/>
</dbReference>
<evidence type="ECO:0000256" key="10">
    <source>
        <dbReference type="PROSITE-ProRule" id="PRU01215"/>
    </source>
</evidence>
<dbReference type="PROSITE" id="PS50896">
    <property type="entry name" value="LISH"/>
    <property type="match status" value="1"/>
</dbReference>
<organism evidence="13 14">
    <name type="scientific">Panagrellus redivivus</name>
    <name type="common">Microworm</name>
    <dbReference type="NCBI Taxonomy" id="6233"/>
    <lineage>
        <taxon>Eukaryota</taxon>
        <taxon>Metazoa</taxon>
        <taxon>Ecdysozoa</taxon>
        <taxon>Nematoda</taxon>
        <taxon>Chromadorea</taxon>
        <taxon>Rhabditida</taxon>
        <taxon>Tylenchina</taxon>
        <taxon>Panagrolaimomorpha</taxon>
        <taxon>Panagrolaimoidea</taxon>
        <taxon>Panagrolaimidae</taxon>
        <taxon>Panagrellus</taxon>
    </lineage>
</organism>
<feature type="domain" description="CTLH" evidence="11">
    <location>
        <begin position="189"/>
        <end position="246"/>
    </location>
</feature>
<dbReference type="GO" id="GO:0034657">
    <property type="term" value="C:GID complex"/>
    <property type="evidence" value="ECO:0007669"/>
    <property type="project" value="TreeGrafter"/>
</dbReference>
<evidence type="ECO:0000256" key="8">
    <source>
        <dbReference type="ARBA" id="ARBA00023057"/>
    </source>
</evidence>
<dbReference type="GO" id="GO:0008270">
    <property type="term" value="F:zinc ion binding"/>
    <property type="evidence" value="ECO:0007669"/>
    <property type="project" value="UniProtKB-KW"/>
</dbReference>
<dbReference type="SMART" id="SM00667">
    <property type="entry name" value="LisH"/>
    <property type="match status" value="1"/>
</dbReference>
<dbReference type="InterPro" id="IPR044063">
    <property type="entry name" value="ZF_RING_GID"/>
</dbReference>
<evidence type="ECO:0000313" key="13">
    <source>
        <dbReference type="Proteomes" id="UP000492821"/>
    </source>
</evidence>
<keyword evidence="7" id="KW-0862">Zinc</keyword>
<evidence type="ECO:0000313" key="14">
    <source>
        <dbReference type="WBParaSite" id="Pan_g18291.t1"/>
    </source>
</evidence>
<feature type="zinc finger region" description="RING-Gid-type" evidence="10">
    <location>
        <begin position="359"/>
        <end position="408"/>
    </location>
</feature>
<accession>A0A7E4V9Y2</accession>
<keyword evidence="13" id="KW-1185">Reference proteome</keyword>
<dbReference type="GO" id="GO:0043249">
    <property type="term" value="P:erythrocyte maturation"/>
    <property type="evidence" value="ECO:0007669"/>
    <property type="project" value="UniProtKB-KW"/>
</dbReference>
<dbReference type="InterPro" id="IPR006594">
    <property type="entry name" value="LisH"/>
</dbReference>
<protein>
    <recommendedName>
        <fullName evidence="3">E3 ubiquitin-protein transferase MAEA</fullName>
    </recommendedName>
    <alternativeName>
        <fullName evidence="9">Macrophage erythroblast attacher</fullName>
    </alternativeName>
</protein>
<evidence type="ECO:0000256" key="3">
    <source>
        <dbReference type="ARBA" id="ARBA00014384"/>
    </source>
</evidence>
<dbReference type="GO" id="GO:0043161">
    <property type="term" value="P:proteasome-mediated ubiquitin-dependent protein catabolic process"/>
    <property type="evidence" value="ECO:0007669"/>
    <property type="project" value="InterPro"/>
</dbReference>
<keyword evidence="8" id="KW-0265">Erythrocyte maturation</keyword>
<dbReference type="InterPro" id="IPR006595">
    <property type="entry name" value="CTLH_C"/>
</dbReference>
<comment type="subcellular location">
    <subcellularLocation>
        <location evidence="2">Cytoplasm</location>
    </subcellularLocation>
    <subcellularLocation>
        <location evidence="1">Nucleus matrix</location>
    </subcellularLocation>
</comment>
<evidence type="ECO:0000259" key="11">
    <source>
        <dbReference type="PROSITE" id="PS50897"/>
    </source>
</evidence>
<evidence type="ECO:0000256" key="4">
    <source>
        <dbReference type="ARBA" id="ARBA00022490"/>
    </source>
</evidence>
<evidence type="ECO:0000256" key="1">
    <source>
        <dbReference type="ARBA" id="ARBA00004109"/>
    </source>
</evidence>
<feature type="domain" description="RING-Gid-type" evidence="12">
    <location>
        <begin position="359"/>
        <end position="408"/>
    </location>
</feature>
<dbReference type="Proteomes" id="UP000492821">
    <property type="component" value="Unassembled WGS sequence"/>
</dbReference>
<evidence type="ECO:0000256" key="5">
    <source>
        <dbReference type="ARBA" id="ARBA00022723"/>
    </source>
</evidence>
<dbReference type="GO" id="GO:0061630">
    <property type="term" value="F:ubiquitin protein ligase activity"/>
    <property type="evidence" value="ECO:0007669"/>
    <property type="project" value="InterPro"/>
</dbReference>
<evidence type="ECO:0000256" key="2">
    <source>
        <dbReference type="ARBA" id="ARBA00004496"/>
    </source>
</evidence>
<dbReference type="PROSITE" id="PS51867">
    <property type="entry name" value="ZF_RING_GID"/>
    <property type="match status" value="1"/>
</dbReference>
<evidence type="ECO:0000256" key="6">
    <source>
        <dbReference type="ARBA" id="ARBA00022771"/>
    </source>
</evidence>
<dbReference type="WBParaSite" id="Pan_g18291.t1">
    <property type="protein sequence ID" value="Pan_g18291.t1"/>
    <property type="gene ID" value="Pan_g18291"/>
</dbReference>
<dbReference type="CDD" id="cd16659">
    <property type="entry name" value="RING-Ubox_Emp"/>
    <property type="match status" value="1"/>
</dbReference>
<dbReference type="PROSITE" id="PS50897">
    <property type="entry name" value="CTLH"/>
    <property type="match status" value="1"/>
</dbReference>
<name>A0A7E4V9Y2_PANRE</name>
<evidence type="ECO:0000256" key="7">
    <source>
        <dbReference type="ARBA" id="ARBA00022833"/>
    </source>
</evidence>
<dbReference type="InterPro" id="IPR024964">
    <property type="entry name" value="CTLH/CRA"/>
</dbReference>
<dbReference type="GO" id="GO:0016363">
    <property type="term" value="C:nuclear matrix"/>
    <property type="evidence" value="ECO:0007669"/>
    <property type="project" value="UniProtKB-SubCell"/>
</dbReference>
<dbReference type="AlphaFoldDB" id="A0A7E4V9Y2"/>
<keyword evidence="4" id="KW-0963">Cytoplasm</keyword>
<evidence type="ECO:0000256" key="9">
    <source>
        <dbReference type="ARBA" id="ARBA00029678"/>
    </source>
</evidence>
<dbReference type="PANTHER" id="PTHR12170:SF2">
    <property type="entry name" value="E3 UBIQUITIN-PROTEIN TRANSFERASE MAEA"/>
    <property type="match status" value="1"/>
</dbReference>
<evidence type="ECO:0000259" key="12">
    <source>
        <dbReference type="PROSITE" id="PS51867"/>
    </source>
</evidence>
<dbReference type="PANTHER" id="PTHR12170">
    <property type="entry name" value="MACROPHAGE ERYTHROBLAST ATTACHER-RELATED"/>
    <property type="match status" value="1"/>
</dbReference>